<evidence type="ECO:0000313" key="2">
    <source>
        <dbReference type="EMBL" id="OCT63512.1"/>
    </source>
</evidence>
<dbReference type="AlphaFoldDB" id="A0A974H3F5"/>
<organism evidence="2 3">
    <name type="scientific">Xenopus laevis</name>
    <name type="common">African clawed frog</name>
    <dbReference type="NCBI Taxonomy" id="8355"/>
    <lineage>
        <taxon>Eukaryota</taxon>
        <taxon>Metazoa</taxon>
        <taxon>Chordata</taxon>
        <taxon>Craniata</taxon>
        <taxon>Vertebrata</taxon>
        <taxon>Euteleostomi</taxon>
        <taxon>Amphibia</taxon>
        <taxon>Batrachia</taxon>
        <taxon>Anura</taxon>
        <taxon>Pipoidea</taxon>
        <taxon>Pipidae</taxon>
        <taxon>Xenopodinae</taxon>
        <taxon>Xenopus</taxon>
        <taxon>Xenopus</taxon>
    </lineage>
</organism>
<evidence type="ECO:0000313" key="3">
    <source>
        <dbReference type="Proteomes" id="UP000694892"/>
    </source>
</evidence>
<reference evidence="3" key="1">
    <citation type="journal article" date="2016" name="Nature">
        <title>Genome evolution in the allotetraploid frog Xenopus laevis.</title>
        <authorList>
            <person name="Session A.M."/>
            <person name="Uno Y."/>
            <person name="Kwon T."/>
            <person name="Chapman J.A."/>
            <person name="Toyoda A."/>
            <person name="Takahashi S."/>
            <person name="Fukui A."/>
            <person name="Hikosaka A."/>
            <person name="Suzuki A."/>
            <person name="Kondo M."/>
            <person name="van Heeringen S.J."/>
            <person name="Quigley I."/>
            <person name="Heinz S."/>
            <person name="Ogino H."/>
            <person name="Ochi H."/>
            <person name="Hellsten U."/>
            <person name="Lyons J.B."/>
            <person name="Simakov O."/>
            <person name="Putnam N."/>
            <person name="Stites J."/>
            <person name="Kuroki Y."/>
            <person name="Tanaka T."/>
            <person name="Michiue T."/>
            <person name="Watanabe M."/>
            <person name="Bogdanovic O."/>
            <person name="Lister R."/>
            <person name="Georgiou G."/>
            <person name="Paranjpe S.S."/>
            <person name="van Kruijsbergen I."/>
            <person name="Shu S."/>
            <person name="Carlson J."/>
            <person name="Kinoshita T."/>
            <person name="Ohta Y."/>
            <person name="Mawaribuchi S."/>
            <person name="Jenkins J."/>
            <person name="Grimwood J."/>
            <person name="Schmutz J."/>
            <person name="Mitros T."/>
            <person name="Mozaffari S.V."/>
            <person name="Suzuki Y."/>
            <person name="Haramoto Y."/>
            <person name="Yamamoto T.S."/>
            <person name="Takagi C."/>
            <person name="Heald R."/>
            <person name="Miller K."/>
            <person name="Haudenschild C."/>
            <person name="Kitzman J."/>
            <person name="Nakayama T."/>
            <person name="Izutsu Y."/>
            <person name="Robert J."/>
            <person name="Fortriede J."/>
            <person name="Burns K."/>
            <person name="Lotay V."/>
            <person name="Karimi K."/>
            <person name="Yasuoka Y."/>
            <person name="Dichmann D.S."/>
            <person name="Flajnik M.F."/>
            <person name="Houston D.W."/>
            <person name="Shendure J."/>
            <person name="DuPasquier L."/>
            <person name="Vize P.D."/>
            <person name="Zorn A.M."/>
            <person name="Ito M."/>
            <person name="Marcotte E.M."/>
            <person name="Wallingford J.B."/>
            <person name="Ito Y."/>
            <person name="Asashima M."/>
            <person name="Ueno N."/>
            <person name="Matsuda Y."/>
            <person name="Veenstra G.J."/>
            <person name="Fujiyama A."/>
            <person name="Harland R.M."/>
            <person name="Taira M."/>
            <person name="Rokhsar D.S."/>
        </authorList>
    </citation>
    <scope>NUCLEOTIDE SEQUENCE [LARGE SCALE GENOMIC DNA]</scope>
    <source>
        <strain evidence="3">J</strain>
    </source>
</reference>
<evidence type="ECO:0000256" key="1">
    <source>
        <dbReference type="SAM" id="MobiDB-lite"/>
    </source>
</evidence>
<dbReference type="EMBL" id="CM004482">
    <property type="protein sequence ID" value="OCT63512.1"/>
    <property type="molecule type" value="Genomic_DNA"/>
</dbReference>
<dbReference type="Proteomes" id="UP000694892">
    <property type="component" value="Chromosome 9_10L"/>
</dbReference>
<sequence>MSLPSAPGEEGTGTHSRFPLHHFPQKVSPSPTLERKTQGPPNHCGIEDQLTCAQLRCFDWKDREQQACRRIEKNLLHFLAVSQSSSEENMDIGHSVLKAVSSQP</sequence>
<accession>A0A974H3F5</accession>
<proteinExistence type="predicted"/>
<feature type="region of interest" description="Disordered" evidence="1">
    <location>
        <begin position="1"/>
        <end position="44"/>
    </location>
</feature>
<name>A0A974H3F5_XENLA</name>
<protein>
    <submittedName>
        <fullName evidence="2">Uncharacterized protein</fullName>
    </submittedName>
</protein>
<gene>
    <name evidence="2" type="ORF">XELAEV_18044610mg</name>
</gene>